<gene>
    <name evidence="4" type="ORF">ACFLIM_48095</name>
</gene>
<dbReference type="Proteomes" id="UP001603978">
    <property type="component" value="Unassembled WGS sequence"/>
</dbReference>
<evidence type="ECO:0000256" key="3">
    <source>
        <dbReference type="SAM" id="MobiDB-lite"/>
    </source>
</evidence>
<dbReference type="PRINTS" id="PR00385">
    <property type="entry name" value="P450"/>
</dbReference>
<evidence type="ECO:0000256" key="1">
    <source>
        <dbReference type="ARBA" id="ARBA00010617"/>
    </source>
</evidence>
<dbReference type="SUPFAM" id="SSF48264">
    <property type="entry name" value="Cytochrome P450"/>
    <property type="match status" value="1"/>
</dbReference>
<evidence type="ECO:0000256" key="2">
    <source>
        <dbReference type="RuleBase" id="RU000461"/>
    </source>
</evidence>
<dbReference type="EMBL" id="JBICRM010000062">
    <property type="protein sequence ID" value="MFG1710949.1"/>
    <property type="molecule type" value="Genomic_DNA"/>
</dbReference>
<dbReference type="Pfam" id="PF00067">
    <property type="entry name" value="p450"/>
    <property type="match status" value="1"/>
</dbReference>
<keyword evidence="2 4" id="KW-0560">Oxidoreductase</keyword>
<dbReference type="PROSITE" id="PS00086">
    <property type="entry name" value="CYTOCHROME_P450"/>
    <property type="match status" value="1"/>
</dbReference>
<reference evidence="4 5" key="1">
    <citation type="submission" date="2024-10" db="EMBL/GenBank/DDBJ databases">
        <authorList>
            <person name="Topkara A.R."/>
            <person name="Saygin H."/>
        </authorList>
    </citation>
    <scope>NUCLEOTIDE SEQUENCE [LARGE SCALE GENOMIC DNA]</scope>
    <source>
        <strain evidence="4 5">M3C6</strain>
    </source>
</reference>
<protein>
    <submittedName>
        <fullName evidence="4">Cytochrome P450</fullName>
        <ecNumber evidence="4">1.14.-.-</ecNumber>
    </submittedName>
</protein>
<sequence>MARPLPTVRTRPLDPPTELGRLRAEHPISRLAYPDGHLGWLVTGHAAARAILADPAFSARSELQRRPVGDGPREPAGPGIFINMDAPDHTRYRRLITGQFTVRRMRELEPRIEQITAESLDAMERHGPPLDLVESFALPIPSLVICELLGVPSRERERFQRDTAVIASLDATAEQARSATADLARYLHELVLRKRADPADDLISDLTSGGELNDEELTGVAVMLLIAGHETTAGMLSLGTLALLSDPSQQARLRADPSLTGNAVEELLRYLSIIHLGPTRTAVQDIELYGVRIAAGETVTISLPAANRDPGRFPDPDELDLTRATAGHLAFGHGIHQCIGQQLARVELRVGLNALLRRFPTLRLAVTQEDIGFRTDSITYGVRSLPVTWHLGEAT</sequence>
<dbReference type="RefSeq" id="WP_393177253.1">
    <property type="nucleotide sequence ID" value="NZ_JBICRM010000062.1"/>
</dbReference>
<evidence type="ECO:0000313" key="5">
    <source>
        <dbReference type="Proteomes" id="UP001603978"/>
    </source>
</evidence>
<dbReference type="PANTHER" id="PTHR46696:SF1">
    <property type="entry name" value="CYTOCHROME P450 YJIB-RELATED"/>
    <property type="match status" value="1"/>
</dbReference>
<feature type="region of interest" description="Disordered" evidence="3">
    <location>
        <begin position="62"/>
        <end position="83"/>
    </location>
</feature>
<keyword evidence="2" id="KW-0479">Metal-binding</keyword>
<comment type="similarity">
    <text evidence="1 2">Belongs to the cytochrome P450 family.</text>
</comment>
<keyword evidence="2" id="KW-0349">Heme</keyword>
<accession>A0ABW7AY48</accession>
<dbReference type="EC" id="1.14.-.-" evidence="4"/>
<dbReference type="GO" id="GO:0016491">
    <property type="term" value="F:oxidoreductase activity"/>
    <property type="evidence" value="ECO:0007669"/>
    <property type="project" value="UniProtKB-KW"/>
</dbReference>
<organism evidence="4 5">
    <name type="scientific">Nonomuraea marmarensis</name>
    <dbReference type="NCBI Taxonomy" id="3351344"/>
    <lineage>
        <taxon>Bacteria</taxon>
        <taxon>Bacillati</taxon>
        <taxon>Actinomycetota</taxon>
        <taxon>Actinomycetes</taxon>
        <taxon>Streptosporangiales</taxon>
        <taxon>Streptosporangiaceae</taxon>
        <taxon>Nonomuraea</taxon>
    </lineage>
</organism>
<keyword evidence="2" id="KW-0408">Iron</keyword>
<proteinExistence type="inferred from homology"/>
<keyword evidence="5" id="KW-1185">Reference proteome</keyword>
<name>A0ABW7AY48_9ACTN</name>
<dbReference type="PRINTS" id="PR00359">
    <property type="entry name" value="BP450"/>
</dbReference>
<dbReference type="InterPro" id="IPR001128">
    <property type="entry name" value="Cyt_P450"/>
</dbReference>
<keyword evidence="2" id="KW-0503">Monooxygenase</keyword>
<dbReference type="InterPro" id="IPR017972">
    <property type="entry name" value="Cyt_P450_CS"/>
</dbReference>
<comment type="caution">
    <text evidence="4">The sequence shown here is derived from an EMBL/GenBank/DDBJ whole genome shotgun (WGS) entry which is preliminary data.</text>
</comment>
<dbReference type="CDD" id="cd11030">
    <property type="entry name" value="CYP105-like"/>
    <property type="match status" value="1"/>
</dbReference>
<dbReference type="PANTHER" id="PTHR46696">
    <property type="entry name" value="P450, PUTATIVE (EUROFUNG)-RELATED"/>
    <property type="match status" value="1"/>
</dbReference>
<evidence type="ECO:0000313" key="4">
    <source>
        <dbReference type="EMBL" id="MFG1710949.1"/>
    </source>
</evidence>
<dbReference type="InterPro" id="IPR036396">
    <property type="entry name" value="Cyt_P450_sf"/>
</dbReference>
<feature type="compositionally biased region" description="Basic and acidic residues" evidence="3">
    <location>
        <begin position="62"/>
        <end position="73"/>
    </location>
</feature>
<dbReference type="InterPro" id="IPR002397">
    <property type="entry name" value="Cyt_P450_B"/>
</dbReference>
<dbReference type="Gene3D" id="1.10.630.10">
    <property type="entry name" value="Cytochrome P450"/>
    <property type="match status" value="1"/>
</dbReference>